<keyword evidence="3" id="KW-1185">Reference proteome</keyword>
<feature type="region of interest" description="Disordered" evidence="1">
    <location>
        <begin position="126"/>
        <end position="149"/>
    </location>
</feature>
<reference evidence="2 3" key="1">
    <citation type="submission" date="2017-11" db="EMBL/GenBank/DDBJ databases">
        <title>De novo assembly and phasing of dikaryotic genomes from two isolates of Puccinia coronata f. sp. avenae, the causal agent of oat crown rust.</title>
        <authorList>
            <person name="Miller M.E."/>
            <person name="Zhang Y."/>
            <person name="Omidvar V."/>
            <person name="Sperschneider J."/>
            <person name="Schwessinger B."/>
            <person name="Raley C."/>
            <person name="Palmer J.M."/>
            <person name="Garnica D."/>
            <person name="Upadhyaya N."/>
            <person name="Rathjen J."/>
            <person name="Taylor J.M."/>
            <person name="Park R.F."/>
            <person name="Dodds P.N."/>
            <person name="Hirsch C.D."/>
            <person name="Kianian S.F."/>
            <person name="Figueroa M."/>
        </authorList>
    </citation>
    <scope>NUCLEOTIDE SEQUENCE [LARGE SCALE GENOMIC DNA]</scope>
    <source>
        <strain evidence="2">12NC29</strain>
    </source>
</reference>
<proteinExistence type="predicted"/>
<evidence type="ECO:0000313" key="3">
    <source>
        <dbReference type="Proteomes" id="UP000235388"/>
    </source>
</evidence>
<evidence type="ECO:0000256" key="1">
    <source>
        <dbReference type="SAM" id="MobiDB-lite"/>
    </source>
</evidence>
<sequence length="149" mass="16237">MSVRPGRLRHHTPRSLWSPPEVFPQSPSCFAPGWQSHSPWRLVALALARPKPPILSCTSPSDDPSRHDTPPIPPQRNTSPHSNCNVNIAAPPLTCFSRFPSQHPPTTASIQCLPSQPATNPITSAVSGDIHHHPPRLSASTNMIPTHMI</sequence>
<organism evidence="2 3">
    <name type="scientific">Puccinia coronata f. sp. avenae</name>
    <dbReference type="NCBI Taxonomy" id="200324"/>
    <lineage>
        <taxon>Eukaryota</taxon>
        <taxon>Fungi</taxon>
        <taxon>Dikarya</taxon>
        <taxon>Basidiomycota</taxon>
        <taxon>Pucciniomycotina</taxon>
        <taxon>Pucciniomycetes</taxon>
        <taxon>Pucciniales</taxon>
        <taxon>Pucciniaceae</taxon>
        <taxon>Puccinia</taxon>
    </lineage>
</organism>
<feature type="region of interest" description="Disordered" evidence="1">
    <location>
        <begin position="53"/>
        <end position="84"/>
    </location>
</feature>
<accession>A0A2N5UYI7</accession>
<protein>
    <submittedName>
        <fullName evidence="2">Uncharacterized protein</fullName>
    </submittedName>
</protein>
<name>A0A2N5UYI7_9BASI</name>
<dbReference type="AlphaFoldDB" id="A0A2N5UYI7"/>
<feature type="compositionally biased region" description="Polar residues" evidence="1">
    <location>
        <begin position="138"/>
        <end position="149"/>
    </location>
</feature>
<evidence type="ECO:0000313" key="2">
    <source>
        <dbReference type="EMBL" id="PLW42812.1"/>
    </source>
</evidence>
<dbReference type="Proteomes" id="UP000235388">
    <property type="component" value="Unassembled WGS sequence"/>
</dbReference>
<dbReference type="EMBL" id="PGCJ01000154">
    <property type="protein sequence ID" value="PLW42812.1"/>
    <property type="molecule type" value="Genomic_DNA"/>
</dbReference>
<gene>
    <name evidence="2" type="ORF">PCANC_07948</name>
</gene>
<comment type="caution">
    <text evidence="2">The sequence shown here is derived from an EMBL/GenBank/DDBJ whole genome shotgun (WGS) entry which is preliminary data.</text>
</comment>
<feature type="compositionally biased region" description="Polar residues" evidence="1">
    <location>
        <begin position="75"/>
        <end position="84"/>
    </location>
</feature>